<feature type="signal peptide" evidence="1">
    <location>
        <begin position="1"/>
        <end position="23"/>
    </location>
</feature>
<accession>A0ABW0SZI1</accession>
<reference evidence="4" key="1">
    <citation type="journal article" date="2019" name="Int. J. Syst. Evol. Microbiol.">
        <title>The Global Catalogue of Microorganisms (GCM) 10K type strain sequencing project: providing services to taxonomists for standard genome sequencing and annotation.</title>
        <authorList>
            <consortium name="The Broad Institute Genomics Platform"/>
            <consortium name="The Broad Institute Genome Sequencing Center for Infectious Disease"/>
            <person name="Wu L."/>
            <person name="Ma J."/>
        </authorList>
    </citation>
    <scope>NUCLEOTIDE SEQUENCE [LARGE SCALE GENOMIC DNA]</scope>
    <source>
        <strain evidence="4">CGMCC 1.13587</strain>
    </source>
</reference>
<dbReference type="PANTHER" id="PTHR43784:SF2">
    <property type="entry name" value="GDSL-LIKE LIPASE_ACYLHYDROLASE, PUTATIVE (AFU_ORTHOLOGUE AFUA_2G00820)-RELATED"/>
    <property type="match status" value="1"/>
</dbReference>
<evidence type="ECO:0000313" key="4">
    <source>
        <dbReference type="Proteomes" id="UP001596111"/>
    </source>
</evidence>
<dbReference type="Proteomes" id="UP001596111">
    <property type="component" value="Unassembled WGS sequence"/>
</dbReference>
<dbReference type="CDD" id="cd01830">
    <property type="entry name" value="XynE_like"/>
    <property type="match status" value="1"/>
</dbReference>
<keyword evidence="1" id="KW-0732">Signal</keyword>
<keyword evidence="3" id="KW-0378">Hydrolase</keyword>
<dbReference type="InterPro" id="IPR013830">
    <property type="entry name" value="SGNH_hydro"/>
</dbReference>
<dbReference type="PANTHER" id="PTHR43784">
    <property type="entry name" value="GDSL-LIKE LIPASE/ACYLHYDROLASE, PUTATIVE (AFU_ORTHOLOGUE AFUA_2G00820)-RELATED"/>
    <property type="match status" value="1"/>
</dbReference>
<dbReference type="RefSeq" id="WP_377327713.1">
    <property type="nucleotide sequence ID" value="NZ_JBHSNG010000013.1"/>
</dbReference>
<gene>
    <name evidence="3" type="ORF">ACFPPB_12955</name>
</gene>
<evidence type="ECO:0000313" key="3">
    <source>
        <dbReference type="EMBL" id="MFC5582024.1"/>
    </source>
</evidence>
<organism evidence="3 4">
    <name type="scientific">Rhodanobacter terrae</name>
    <dbReference type="NCBI Taxonomy" id="418647"/>
    <lineage>
        <taxon>Bacteria</taxon>
        <taxon>Pseudomonadati</taxon>
        <taxon>Pseudomonadota</taxon>
        <taxon>Gammaproteobacteria</taxon>
        <taxon>Lysobacterales</taxon>
        <taxon>Rhodanobacteraceae</taxon>
        <taxon>Rhodanobacter</taxon>
    </lineage>
</organism>
<keyword evidence="4" id="KW-1185">Reference proteome</keyword>
<dbReference type="InterPro" id="IPR053140">
    <property type="entry name" value="GDSL_Rv0518-like"/>
</dbReference>
<name>A0ABW0SZI1_9GAMM</name>
<feature type="chain" id="PRO_5046046238" evidence="1">
    <location>
        <begin position="24"/>
        <end position="408"/>
    </location>
</feature>
<comment type="caution">
    <text evidence="3">The sequence shown here is derived from an EMBL/GenBank/DDBJ whole genome shotgun (WGS) entry which is preliminary data.</text>
</comment>
<protein>
    <submittedName>
        <fullName evidence="3">SGNH/GDSL hydrolase family protein</fullName>
    </submittedName>
</protein>
<feature type="domain" description="SGNH hydrolase-type esterase" evidence="2">
    <location>
        <begin position="201"/>
        <end position="394"/>
    </location>
</feature>
<evidence type="ECO:0000259" key="2">
    <source>
        <dbReference type="Pfam" id="PF13472"/>
    </source>
</evidence>
<dbReference type="InterPro" id="IPR036514">
    <property type="entry name" value="SGNH_hydro_sf"/>
</dbReference>
<dbReference type="Gene3D" id="3.40.50.1110">
    <property type="entry name" value="SGNH hydrolase"/>
    <property type="match status" value="1"/>
</dbReference>
<dbReference type="SUPFAM" id="SSF52266">
    <property type="entry name" value="SGNH hydrolase"/>
    <property type="match status" value="1"/>
</dbReference>
<sequence>MRHRALKWLFAGSVCAIATCAMAATGADRHAWVDTWTATPDIAGPVLNAQTVRQIVRTSVGGSGVRVRLSNLFGNVPITLGPVHVALGAKKADTVPGSDHTLLFNGKPTVTVAKGESVLSDPVKMDVKALQELAVSIYVPADARYHASTIHNAALATAYITETGDATAAVQYPRGEVSGNRFYLTDVEVAGPETEHTLVTFGDSITDGVGSKENANDRWPDYLAARLQADAKLKSIGVANAGIGGNRILHDNYGPSALARFERDALDKPGVRWIVLLEGINDIGGSGYAWESKDKITAQQLIDGMKTLIARAHARHVKIYGATLTPYGGSGWPYHSVAGEKTRQQVNAWIRSPGAFDGVVDFDKTVRDPAAPEKMLAAYDSGDHLHPNSAGYRAMANAVDLSLFADKP</sequence>
<evidence type="ECO:0000256" key="1">
    <source>
        <dbReference type="SAM" id="SignalP"/>
    </source>
</evidence>
<dbReference type="GO" id="GO:0016787">
    <property type="term" value="F:hydrolase activity"/>
    <property type="evidence" value="ECO:0007669"/>
    <property type="project" value="UniProtKB-KW"/>
</dbReference>
<proteinExistence type="predicted"/>
<dbReference type="EMBL" id="JBHSNG010000013">
    <property type="protein sequence ID" value="MFC5582024.1"/>
    <property type="molecule type" value="Genomic_DNA"/>
</dbReference>
<dbReference type="Pfam" id="PF13472">
    <property type="entry name" value="Lipase_GDSL_2"/>
    <property type="match status" value="1"/>
</dbReference>